<evidence type="ECO:0000313" key="9">
    <source>
        <dbReference type="EMBL" id="WBW71483.1"/>
    </source>
</evidence>
<evidence type="ECO:0000256" key="2">
    <source>
        <dbReference type="ARBA" id="ARBA00008402"/>
    </source>
</evidence>
<dbReference type="InterPro" id="IPR019544">
    <property type="entry name" value="Tetratricopeptide_SHNi-TPR_dom"/>
</dbReference>
<accession>A0AAE9WBC2</accession>
<dbReference type="SMART" id="SM00028">
    <property type="entry name" value="TPR"/>
    <property type="match status" value="2"/>
</dbReference>
<dbReference type="KEGG" id="som:SOMG_02254"/>
<feature type="compositionally biased region" description="Polar residues" evidence="7">
    <location>
        <begin position="11"/>
        <end position="20"/>
    </location>
</feature>
<dbReference type="RefSeq" id="XP_056035726.1">
    <property type="nucleotide sequence ID" value="XM_056181046.1"/>
</dbReference>
<dbReference type="Gene3D" id="1.25.40.10">
    <property type="entry name" value="Tetratricopeptide repeat domain"/>
    <property type="match status" value="1"/>
</dbReference>
<keyword evidence="3" id="KW-0677">Repeat</keyword>
<organism evidence="9 10">
    <name type="scientific">Schizosaccharomyces osmophilus</name>
    <dbReference type="NCBI Taxonomy" id="2545709"/>
    <lineage>
        <taxon>Eukaryota</taxon>
        <taxon>Fungi</taxon>
        <taxon>Dikarya</taxon>
        <taxon>Ascomycota</taxon>
        <taxon>Taphrinomycotina</taxon>
        <taxon>Schizosaccharomycetes</taxon>
        <taxon>Schizosaccharomycetales</taxon>
        <taxon>Schizosaccharomycetaceae</taxon>
        <taxon>Schizosaccharomyces</taxon>
    </lineage>
</organism>
<proteinExistence type="inferred from homology"/>
<dbReference type="InterPro" id="IPR051730">
    <property type="entry name" value="NASP-like"/>
</dbReference>
<evidence type="ECO:0000256" key="4">
    <source>
        <dbReference type="ARBA" id="ARBA00022803"/>
    </source>
</evidence>
<dbReference type="SUPFAM" id="SSF48452">
    <property type="entry name" value="TPR-like"/>
    <property type="match status" value="1"/>
</dbReference>
<dbReference type="GO" id="GO:0042393">
    <property type="term" value="F:histone binding"/>
    <property type="evidence" value="ECO:0007669"/>
    <property type="project" value="TreeGrafter"/>
</dbReference>
<dbReference type="EMBL" id="CP115611">
    <property type="protein sequence ID" value="WBW71483.1"/>
    <property type="molecule type" value="Genomic_DNA"/>
</dbReference>
<feature type="region of interest" description="Disordered" evidence="7">
    <location>
        <begin position="358"/>
        <end position="396"/>
    </location>
</feature>
<dbReference type="Proteomes" id="UP001212411">
    <property type="component" value="Chromosome 1"/>
</dbReference>
<feature type="domain" description="Tetratricopeptide SHNi-TPR" evidence="8">
    <location>
        <begin position="192"/>
        <end position="226"/>
    </location>
</feature>
<keyword evidence="5" id="KW-0539">Nucleus</keyword>
<evidence type="ECO:0000256" key="1">
    <source>
        <dbReference type="ARBA" id="ARBA00004123"/>
    </source>
</evidence>
<evidence type="ECO:0000259" key="8">
    <source>
        <dbReference type="Pfam" id="PF10516"/>
    </source>
</evidence>
<feature type="repeat" description="TPR" evidence="6">
    <location>
        <begin position="29"/>
        <end position="62"/>
    </location>
</feature>
<dbReference type="GO" id="GO:0034080">
    <property type="term" value="P:CENP-A containing chromatin assembly"/>
    <property type="evidence" value="ECO:0007669"/>
    <property type="project" value="TreeGrafter"/>
</dbReference>
<evidence type="ECO:0000256" key="5">
    <source>
        <dbReference type="ARBA" id="ARBA00023242"/>
    </source>
</evidence>
<dbReference type="PANTHER" id="PTHR15081:SF1">
    <property type="entry name" value="NUCLEAR AUTOANTIGENIC SPERM PROTEIN"/>
    <property type="match status" value="1"/>
</dbReference>
<feature type="region of interest" description="Disordered" evidence="7">
    <location>
        <begin position="97"/>
        <end position="116"/>
    </location>
</feature>
<name>A0AAE9WBC2_9SCHI</name>
<evidence type="ECO:0000256" key="7">
    <source>
        <dbReference type="SAM" id="MobiDB-lite"/>
    </source>
</evidence>
<evidence type="ECO:0000256" key="6">
    <source>
        <dbReference type="PROSITE-ProRule" id="PRU00339"/>
    </source>
</evidence>
<dbReference type="PANTHER" id="PTHR15081">
    <property type="entry name" value="NUCLEAR AUTOANTIGENIC SPERM PROTEIN NASP -RELATED"/>
    <property type="match status" value="1"/>
</dbReference>
<dbReference type="AlphaFoldDB" id="A0AAE9WBC2"/>
<sequence length="396" mass="44206">MSSENEKSVGLQEQNLQDVSFKSESHESIEKFITQGNMAYAQKDYESAVEKYSQALIESENNYGSDSLENRNILWLYGKALFQVAVANSQVLGNAVDPEEGAEGEEEEQAEPIGSFSFTGQKIENRYAAPATNEQADGSAQDKKEEEEGQEEQEQDEDDFSVAWEVLDLTRVMQTNAIEKHPESSDEKLRLADVLDLLGELSLEIENFAQASEDLQSALHWKEQVYKEGNTLLSEAHYKLALALEFANPSDPSTKDRAREHVETAANILRDILEKRKLKEQEKKGKEREGIEEIVGSTIDDLQEMLGELEQKAYDLKHGAPSLEEAVASKMHESSLLSGKDGNLASAVADALQNANDLGGVVKRKRPKQESQATQQEDQNKKPKSEPESDERQDPK</sequence>
<evidence type="ECO:0000256" key="3">
    <source>
        <dbReference type="ARBA" id="ARBA00022737"/>
    </source>
</evidence>
<comment type="subcellular location">
    <subcellularLocation>
        <location evidence="1">Nucleus</location>
    </subcellularLocation>
</comment>
<feature type="compositionally biased region" description="Acidic residues" evidence="7">
    <location>
        <begin position="147"/>
        <end position="160"/>
    </location>
</feature>
<feature type="compositionally biased region" description="Acidic residues" evidence="7">
    <location>
        <begin position="97"/>
        <end position="110"/>
    </location>
</feature>
<protein>
    <submittedName>
        <fullName evidence="9">CENP-A chaperone, NASP family, Sim3</fullName>
    </submittedName>
</protein>
<gene>
    <name evidence="9" type="primary">sim3</name>
    <name evidence="9" type="ORF">SOMG_02254</name>
</gene>
<comment type="similarity">
    <text evidence="2">Belongs to the NASP family.</text>
</comment>
<reference evidence="9 10" key="1">
    <citation type="journal article" date="2023" name="G3 (Bethesda)">
        <title>A high-quality reference genome for the fission yeast Schizosaccharomyces osmophilus.</title>
        <authorList>
            <person name="Jia G.S."/>
            <person name="Zhang W.C."/>
            <person name="Liang Y."/>
            <person name="Liu X.H."/>
            <person name="Rhind N."/>
            <person name="Pidoux A."/>
            <person name="Brysch-Herzberg M."/>
            <person name="Du L.L."/>
        </authorList>
    </citation>
    <scope>NUCLEOTIDE SEQUENCE [LARGE SCALE GENOMIC DNA]</scope>
    <source>
        <strain evidence="9 10">CBS 15793</strain>
    </source>
</reference>
<dbReference type="PROSITE" id="PS50005">
    <property type="entry name" value="TPR"/>
    <property type="match status" value="1"/>
</dbReference>
<dbReference type="GO" id="GO:0006335">
    <property type="term" value="P:DNA replication-dependent chromatin assembly"/>
    <property type="evidence" value="ECO:0007669"/>
    <property type="project" value="TreeGrafter"/>
</dbReference>
<dbReference type="GeneID" id="80875735"/>
<feature type="region of interest" description="Disordered" evidence="7">
    <location>
        <begin position="128"/>
        <end position="160"/>
    </location>
</feature>
<evidence type="ECO:0000313" key="10">
    <source>
        <dbReference type="Proteomes" id="UP001212411"/>
    </source>
</evidence>
<keyword evidence="4 6" id="KW-0802">TPR repeat</keyword>
<dbReference type="Pfam" id="PF10516">
    <property type="entry name" value="SHNi-TPR"/>
    <property type="match status" value="1"/>
</dbReference>
<keyword evidence="10" id="KW-1185">Reference proteome</keyword>
<dbReference type="InterPro" id="IPR011990">
    <property type="entry name" value="TPR-like_helical_dom_sf"/>
</dbReference>
<dbReference type="InterPro" id="IPR019734">
    <property type="entry name" value="TPR_rpt"/>
</dbReference>
<feature type="region of interest" description="Disordered" evidence="7">
    <location>
        <begin position="1"/>
        <end position="22"/>
    </location>
</feature>
<feature type="compositionally biased region" description="Basic and acidic residues" evidence="7">
    <location>
        <begin position="378"/>
        <end position="396"/>
    </location>
</feature>
<dbReference type="GO" id="GO:0005654">
    <property type="term" value="C:nucleoplasm"/>
    <property type="evidence" value="ECO:0007669"/>
    <property type="project" value="TreeGrafter"/>
</dbReference>